<keyword evidence="10" id="KW-1185">Reference proteome</keyword>
<evidence type="ECO:0000256" key="4">
    <source>
        <dbReference type="ARBA" id="ARBA00022801"/>
    </source>
</evidence>
<dbReference type="GO" id="GO:0005743">
    <property type="term" value="C:mitochondrial inner membrane"/>
    <property type="evidence" value="ECO:0007669"/>
    <property type="project" value="TreeGrafter"/>
</dbReference>
<comment type="cofactor">
    <cofactor evidence="1">
        <name>Zn(2+)</name>
        <dbReference type="ChEBI" id="CHEBI:29105"/>
    </cofactor>
</comment>
<protein>
    <recommendedName>
        <fullName evidence="8">Peptidase M48 domain-containing protein</fullName>
    </recommendedName>
</protein>
<dbReference type="GO" id="GO:0046872">
    <property type="term" value="F:metal ion binding"/>
    <property type="evidence" value="ECO:0007669"/>
    <property type="project" value="UniProtKB-KW"/>
</dbReference>
<evidence type="ECO:0000256" key="6">
    <source>
        <dbReference type="ARBA" id="ARBA00023049"/>
    </source>
</evidence>
<evidence type="ECO:0000256" key="2">
    <source>
        <dbReference type="ARBA" id="ARBA00022670"/>
    </source>
</evidence>
<keyword evidence="2" id="KW-0645">Protease</keyword>
<keyword evidence="6" id="KW-0482">Metalloprotease</keyword>
<evidence type="ECO:0000256" key="5">
    <source>
        <dbReference type="ARBA" id="ARBA00022833"/>
    </source>
</evidence>
<evidence type="ECO:0000256" key="7">
    <source>
        <dbReference type="SAM" id="MobiDB-lite"/>
    </source>
</evidence>
<keyword evidence="5" id="KW-0862">Zinc</keyword>
<evidence type="ECO:0000313" key="10">
    <source>
        <dbReference type="Proteomes" id="UP000001396"/>
    </source>
</evidence>
<sequence>MAFLKQSNSTTNLFNLFCSNIYIYFDDVKMLSNLVKINEFKLLVNTTSIRSLSSAVATIVVTTATTNIANRIYCRNNNNNNTYKINSNNNRYISGDPRNNNTSTTQCYTSTSHTTTITHQSNRINDHNTIDNRIKSYSQTNYCYNRHTTITTTNNNYDNNNSGNRINELFNSNKNKFINNSNRHQLYKHQNILNTSSSTTYLFNNNNNNSNNNNYRNSNNNKFAPVTGRARFIGVSLEEERDLSDLGYNYVMESYEELFLPENNVLQNQVRMIAKKLVPHSGIDLPWECHVINSPEINAFVLPSGKIFIFTGLFKVVKTEDELAAVISHEIGHAIARHSAERMSLLKVGIVFLTITRGLIGDTISGNISTMISTKLLELNYSRMQEIEADIIGVGILKKAGFNVNAAVHVQEKFGMIDDDQDDGLMALLSTHPKSAERVTKIQEWIEADRLKELEQPAPGLVQSNNNNNNKEEKLLSSKV</sequence>
<dbReference type="Gene3D" id="3.30.2010.10">
    <property type="entry name" value="Metalloproteases ('zincins'), catalytic domain"/>
    <property type="match status" value="1"/>
</dbReference>
<dbReference type="PANTHER" id="PTHR22726:SF1">
    <property type="entry name" value="METALLOENDOPEPTIDASE OMA1, MITOCHONDRIAL"/>
    <property type="match status" value="1"/>
</dbReference>
<keyword evidence="4" id="KW-0378">Hydrolase</keyword>
<evidence type="ECO:0000256" key="1">
    <source>
        <dbReference type="ARBA" id="ARBA00001947"/>
    </source>
</evidence>
<dbReference type="EMBL" id="ADBJ01000017">
    <property type="protein sequence ID" value="EFA82928.1"/>
    <property type="molecule type" value="Genomic_DNA"/>
</dbReference>
<dbReference type="Proteomes" id="UP000001396">
    <property type="component" value="Unassembled WGS sequence"/>
</dbReference>
<evidence type="ECO:0000256" key="3">
    <source>
        <dbReference type="ARBA" id="ARBA00022723"/>
    </source>
</evidence>
<dbReference type="CDD" id="cd07331">
    <property type="entry name" value="M48C_Oma1_like"/>
    <property type="match status" value="1"/>
</dbReference>
<gene>
    <name evidence="9" type="ORF">PPL_03706</name>
</gene>
<evidence type="ECO:0000313" key="9">
    <source>
        <dbReference type="EMBL" id="EFA82928.1"/>
    </source>
</evidence>
<dbReference type="GO" id="GO:0006515">
    <property type="term" value="P:protein quality control for misfolded or incompletely synthesized proteins"/>
    <property type="evidence" value="ECO:0007669"/>
    <property type="project" value="TreeGrafter"/>
</dbReference>
<dbReference type="InParanoid" id="D3B6F8"/>
<feature type="region of interest" description="Disordered" evidence="7">
    <location>
        <begin position="456"/>
        <end position="480"/>
    </location>
</feature>
<feature type="compositionally biased region" description="Basic and acidic residues" evidence="7">
    <location>
        <begin position="470"/>
        <end position="480"/>
    </location>
</feature>
<dbReference type="InterPro" id="IPR001915">
    <property type="entry name" value="Peptidase_M48"/>
</dbReference>
<keyword evidence="3" id="KW-0479">Metal-binding</keyword>
<dbReference type="GO" id="GO:0004222">
    <property type="term" value="F:metalloendopeptidase activity"/>
    <property type="evidence" value="ECO:0007669"/>
    <property type="project" value="InterPro"/>
</dbReference>
<reference evidence="9 10" key="1">
    <citation type="journal article" date="2011" name="Genome Res.">
        <title>Phylogeny-wide analysis of social amoeba genomes highlights ancient origins for complex intercellular communication.</title>
        <authorList>
            <person name="Heidel A.J."/>
            <person name="Lawal H.M."/>
            <person name="Felder M."/>
            <person name="Schilde C."/>
            <person name="Helps N.R."/>
            <person name="Tunggal B."/>
            <person name="Rivero F."/>
            <person name="John U."/>
            <person name="Schleicher M."/>
            <person name="Eichinger L."/>
            <person name="Platzer M."/>
            <person name="Noegel A.A."/>
            <person name="Schaap P."/>
            <person name="Gloeckner G."/>
        </authorList>
    </citation>
    <scope>NUCLEOTIDE SEQUENCE [LARGE SCALE GENOMIC DNA]</scope>
    <source>
        <strain evidence="10">ATCC 26659 / Pp 5 / PN500</strain>
    </source>
</reference>
<organism evidence="9 10">
    <name type="scientific">Heterostelium pallidum (strain ATCC 26659 / Pp 5 / PN500)</name>
    <name type="common">Cellular slime mold</name>
    <name type="synonym">Polysphondylium pallidum</name>
    <dbReference type="NCBI Taxonomy" id="670386"/>
    <lineage>
        <taxon>Eukaryota</taxon>
        <taxon>Amoebozoa</taxon>
        <taxon>Evosea</taxon>
        <taxon>Eumycetozoa</taxon>
        <taxon>Dictyostelia</taxon>
        <taxon>Acytosteliales</taxon>
        <taxon>Acytosteliaceae</taxon>
        <taxon>Heterostelium</taxon>
    </lineage>
</organism>
<evidence type="ECO:0000259" key="8">
    <source>
        <dbReference type="Pfam" id="PF01435"/>
    </source>
</evidence>
<dbReference type="AlphaFoldDB" id="D3B6F8"/>
<proteinExistence type="predicted"/>
<dbReference type="RefSeq" id="XP_020435045.1">
    <property type="nucleotide sequence ID" value="XM_020574631.1"/>
</dbReference>
<dbReference type="Pfam" id="PF01435">
    <property type="entry name" value="Peptidase_M48"/>
    <property type="match status" value="1"/>
</dbReference>
<comment type="caution">
    <text evidence="9">The sequence shown here is derived from an EMBL/GenBank/DDBJ whole genome shotgun (WGS) entry which is preliminary data.</text>
</comment>
<dbReference type="InterPro" id="IPR051156">
    <property type="entry name" value="Mito/Outer_Membr_Metalloprot"/>
</dbReference>
<feature type="domain" description="Peptidase M48" evidence="8">
    <location>
        <begin position="267"/>
        <end position="445"/>
    </location>
</feature>
<dbReference type="GeneID" id="31359193"/>
<dbReference type="STRING" id="670386.D3B6F8"/>
<accession>D3B6F8</accession>
<dbReference type="PANTHER" id="PTHR22726">
    <property type="entry name" value="METALLOENDOPEPTIDASE OMA1"/>
    <property type="match status" value="1"/>
</dbReference>
<dbReference type="GO" id="GO:0034982">
    <property type="term" value="P:mitochondrial protein processing"/>
    <property type="evidence" value="ECO:0007669"/>
    <property type="project" value="TreeGrafter"/>
</dbReference>
<name>D3B6F8_HETP5</name>